<gene>
    <name evidence="1" type="ORF">RHMOL_Rhmol13G0248900</name>
</gene>
<evidence type="ECO:0000313" key="2">
    <source>
        <dbReference type="Proteomes" id="UP001062846"/>
    </source>
</evidence>
<sequence>MSRERERGSEYGKGQEKADGVNGGDDGGWIPVVKNHRGQTGQRVRNKDTFTLFVDNIPESKDLKWFWWAFNKFGVVRDAFIPYKRSKRTGNKFGFVRYDCHVAAGMAISKMNGVWVDDARLFVKEACFGFNKEHTRVRIPKFRSEHGKERCSYMGPELAQRPGNQAVEEREKREQAGRSYKQVLKGESSKMGVNPQTTVHVKPSGNGWLYRSTVAVMRRVVSMPYLQESFNLESNRVAQFRSLGGRYVLITFQSQEARDASLESQWMRIWFENVKPWRGEPASLERFVWLSVKGLPLSAWTAHTFKLIAELWGCFIMVDENTLKECSFAEGKVLVATEEKSLIERWIQLEIAGVYYDVKVSEASSFVNPDIVEAHLSHSKISRVEPNALEKLAIEAESRKEKGDDGDVGRIQEGDTCWGRMSGAGWDLASGTGGSKHENGGGHLMPGIAKSNVYSEDFESWVKDSVDPEMENGVENCLGSLAQNNLVNQDDFLAQEGTTDLVGDVEPDEPGSGAGVLGHIPSGPNCIGQEKIIGNPLFPEGEGLAAMEGIYQIKTGKLLSLSKQELVDCDVKREDEGCSGGYMDNTFEFIKQNKGLTTEAKYPYVGQDGTCKSKKLQKPAAKITGYEDVPKNSEKALLQAVANQPVSVAIDANGVDFQFYLSGVYNGP</sequence>
<name>A0ACC0LAV4_RHOML</name>
<reference evidence="1" key="1">
    <citation type="submission" date="2022-02" db="EMBL/GenBank/DDBJ databases">
        <title>Plant Genome Project.</title>
        <authorList>
            <person name="Zhang R.-G."/>
        </authorList>
    </citation>
    <scope>NUCLEOTIDE SEQUENCE</scope>
    <source>
        <strain evidence="1">AT1</strain>
    </source>
</reference>
<organism evidence="1 2">
    <name type="scientific">Rhododendron molle</name>
    <name type="common">Chinese azalea</name>
    <name type="synonym">Azalea mollis</name>
    <dbReference type="NCBI Taxonomy" id="49168"/>
    <lineage>
        <taxon>Eukaryota</taxon>
        <taxon>Viridiplantae</taxon>
        <taxon>Streptophyta</taxon>
        <taxon>Embryophyta</taxon>
        <taxon>Tracheophyta</taxon>
        <taxon>Spermatophyta</taxon>
        <taxon>Magnoliopsida</taxon>
        <taxon>eudicotyledons</taxon>
        <taxon>Gunneridae</taxon>
        <taxon>Pentapetalae</taxon>
        <taxon>asterids</taxon>
        <taxon>Ericales</taxon>
        <taxon>Ericaceae</taxon>
        <taxon>Ericoideae</taxon>
        <taxon>Rhodoreae</taxon>
        <taxon>Rhododendron</taxon>
    </lineage>
</organism>
<dbReference type="Proteomes" id="UP001062846">
    <property type="component" value="Chromosome 13"/>
</dbReference>
<evidence type="ECO:0000313" key="1">
    <source>
        <dbReference type="EMBL" id="KAI8525690.1"/>
    </source>
</evidence>
<protein>
    <submittedName>
        <fullName evidence="1">Uncharacterized protein</fullName>
    </submittedName>
</protein>
<dbReference type="EMBL" id="CM046400">
    <property type="protein sequence ID" value="KAI8525690.1"/>
    <property type="molecule type" value="Genomic_DNA"/>
</dbReference>
<proteinExistence type="predicted"/>
<keyword evidence="2" id="KW-1185">Reference proteome</keyword>
<comment type="caution">
    <text evidence="1">The sequence shown here is derived from an EMBL/GenBank/DDBJ whole genome shotgun (WGS) entry which is preliminary data.</text>
</comment>
<accession>A0ACC0LAV4</accession>